<keyword evidence="2" id="KW-1185">Reference proteome</keyword>
<dbReference type="STRING" id="585531.HMPREF0063_10034"/>
<comment type="caution">
    <text evidence="1">The sequence shown here is derived from an EMBL/GenBank/DDBJ whole genome shotgun (WGS) entry which is preliminary data.</text>
</comment>
<dbReference type="AlphaFoldDB" id="E2S7M7"/>
<dbReference type="HOGENOM" id="CLU_1340889_0_0_11"/>
<sequence>MRGVVTIPAQHREALRSIAQMDSKLCDQLVDAIRAARVSESGLRAAVNSVALDPVAFDALMSSAVFRSSHGLSPVAAAEQFAEVLGLGDAATQLAKVLAEPNLVLVAKALDLQSTYERVLHVSRIMTDLRPVFSDDDTVPLAGTIAHQLQVITFEQSGIHDFFIAMDDADLKVLRDQVDRALQKSENLREAVSGTSLAVVKEDE</sequence>
<gene>
    <name evidence="1" type="ORF">HMPREF0063_10034</name>
</gene>
<evidence type="ECO:0000313" key="2">
    <source>
        <dbReference type="Proteomes" id="UP000003111"/>
    </source>
</evidence>
<dbReference type="Proteomes" id="UP000003111">
    <property type="component" value="Unassembled WGS sequence"/>
</dbReference>
<dbReference type="EMBL" id="ACLF03000001">
    <property type="protein sequence ID" value="EFQ84693.1"/>
    <property type="molecule type" value="Genomic_DNA"/>
</dbReference>
<name>E2S7M7_9ACTN</name>
<dbReference type="eggNOG" id="ENOG50325BE">
    <property type="taxonomic scope" value="Bacteria"/>
</dbReference>
<proteinExistence type="predicted"/>
<evidence type="ECO:0000313" key="1">
    <source>
        <dbReference type="EMBL" id="EFQ84693.1"/>
    </source>
</evidence>
<protein>
    <submittedName>
        <fullName evidence="1">Uncharacterized protein</fullName>
    </submittedName>
</protein>
<organism evidence="1 2">
    <name type="scientific">Aeromicrobium marinum DSM 15272</name>
    <dbReference type="NCBI Taxonomy" id="585531"/>
    <lineage>
        <taxon>Bacteria</taxon>
        <taxon>Bacillati</taxon>
        <taxon>Actinomycetota</taxon>
        <taxon>Actinomycetes</taxon>
        <taxon>Propionibacteriales</taxon>
        <taxon>Nocardioidaceae</taxon>
        <taxon>Aeromicrobium</taxon>
    </lineage>
</organism>
<accession>E2S7M7</accession>
<reference evidence="1" key="1">
    <citation type="submission" date="2010-08" db="EMBL/GenBank/DDBJ databases">
        <authorList>
            <person name="Muzny D."/>
            <person name="Qin X."/>
            <person name="Buhay C."/>
            <person name="Dugan-Rocha S."/>
            <person name="Ding Y."/>
            <person name="Chen G."/>
            <person name="Hawes A."/>
            <person name="Holder M."/>
            <person name="Jhangiani S."/>
            <person name="Johnson A."/>
            <person name="Khan Z."/>
            <person name="Li Z."/>
            <person name="Liu W."/>
            <person name="Liu X."/>
            <person name="Perez L."/>
            <person name="Shen H."/>
            <person name="Wang Q."/>
            <person name="Watt J."/>
            <person name="Xi L."/>
            <person name="Xin Y."/>
            <person name="Zhou J."/>
            <person name="Deng J."/>
            <person name="Jiang H."/>
            <person name="Liu Y."/>
            <person name="Qu J."/>
            <person name="Song X.-Z."/>
            <person name="Zhang L."/>
            <person name="Villasana D."/>
            <person name="Johnson A."/>
            <person name="Liu J."/>
            <person name="Liyanage D."/>
            <person name="Lorensuhewa L."/>
            <person name="Robinson T."/>
            <person name="Song A."/>
            <person name="Song B.-B."/>
            <person name="Dinh H."/>
            <person name="Thornton R."/>
            <person name="Coyle M."/>
            <person name="Francisco L."/>
            <person name="Jackson L."/>
            <person name="Javaid M."/>
            <person name="Korchina V."/>
            <person name="Kovar C."/>
            <person name="Mata R."/>
            <person name="Mathew T."/>
            <person name="Ngo R."/>
            <person name="Nguyen L."/>
            <person name="Nguyen N."/>
            <person name="Okwuonu G."/>
            <person name="Ongeri F."/>
            <person name="Pham C."/>
            <person name="Simmons D."/>
            <person name="Wilczek-Boney K."/>
            <person name="Hale W."/>
            <person name="Jakkamsetti A."/>
            <person name="Pham P."/>
            <person name="Ruth R."/>
            <person name="San Lucas F."/>
            <person name="Warren J."/>
            <person name="Zhang J."/>
            <person name="Zhao Z."/>
            <person name="Zhou C."/>
            <person name="Zhu D."/>
            <person name="Lee S."/>
            <person name="Bess C."/>
            <person name="Blankenburg K."/>
            <person name="Forbes L."/>
            <person name="Fu Q."/>
            <person name="Gubbala S."/>
            <person name="Hirani K."/>
            <person name="Jayaseelan J.C."/>
            <person name="Lara F."/>
            <person name="Munidasa M."/>
            <person name="Palculict T."/>
            <person name="Patil S."/>
            <person name="Pu L.-L."/>
            <person name="Saada N."/>
            <person name="Tang L."/>
            <person name="Weissenberger G."/>
            <person name="Zhu Y."/>
            <person name="Hemphill L."/>
            <person name="Shang Y."/>
            <person name="Youmans B."/>
            <person name="Ayvaz T."/>
            <person name="Ross M."/>
            <person name="Santibanez J."/>
            <person name="Aqrawi P."/>
            <person name="Gross S."/>
            <person name="Joshi V."/>
            <person name="Fowler G."/>
            <person name="Nazareth L."/>
            <person name="Reid J."/>
            <person name="Worley K."/>
            <person name="Petrosino J."/>
            <person name="Highlander S."/>
            <person name="Gibbs R."/>
        </authorList>
    </citation>
    <scope>NUCLEOTIDE SEQUENCE [LARGE SCALE GENOMIC DNA]</scope>
    <source>
        <strain evidence="1">DSM 15272</strain>
    </source>
</reference>